<keyword evidence="2" id="KW-1185">Reference proteome</keyword>
<protein>
    <submittedName>
        <fullName evidence="1">Type VI secretion system tube protein Hcp</fullName>
    </submittedName>
</protein>
<dbReference type="InterPro" id="IPR053165">
    <property type="entry name" value="HSI-I_assembly_Hcp1"/>
</dbReference>
<dbReference type="PANTHER" id="PTHR36152:SF5">
    <property type="entry name" value="PROTEIN HCP1"/>
    <property type="match status" value="1"/>
</dbReference>
<dbReference type="Gene3D" id="2.30.110.20">
    <property type="entry name" value="Hcp1-like"/>
    <property type="match status" value="1"/>
</dbReference>
<evidence type="ECO:0000313" key="1">
    <source>
        <dbReference type="EMBL" id="MCS0589051.1"/>
    </source>
</evidence>
<dbReference type="SUPFAM" id="SSF141452">
    <property type="entry name" value="Hcp1-like"/>
    <property type="match status" value="1"/>
</dbReference>
<sequence>MAIDVYLQIDGIKGESQDSGHPGWIEVSSASMGVKQPKSATASTAGGHTAERCEHKTIALTKLVDLASPLLMQYCSMGKTIPKAKLEFMRADGDGKPIKYYEVELENVLISNMDHRSHINGLQVDVRPLRKDGLHLPVTWKQIEYDGEATAKLIEIFFTHPFVKQVLFNDARIPGVRHWDRHDDHFYVAIKPGG</sequence>
<dbReference type="EMBL" id="JANUGX010000006">
    <property type="protein sequence ID" value="MCS0589051.1"/>
    <property type="molecule type" value="Genomic_DNA"/>
</dbReference>
<dbReference type="Pfam" id="PF05638">
    <property type="entry name" value="T6SS_HCP"/>
    <property type="match status" value="1"/>
</dbReference>
<dbReference type="InterPro" id="IPR036624">
    <property type="entry name" value="Hcp1-lik_sf"/>
</dbReference>
<dbReference type="InterPro" id="IPR008514">
    <property type="entry name" value="T6SS_Hcp"/>
</dbReference>
<organism evidence="1 2">
    <name type="scientific">Massilia norwichensis</name>
    <dbReference type="NCBI Taxonomy" id="1442366"/>
    <lineage>
        <taxon>Bacteria</taxon>
        <taxon>Pseudomonadati</taxon>
        <taxon>Pseudomonadota</taxon>
        <taxon>Betaproteobacteria</taxon>
        <taxon>Burkholderiales</taxon>
        <taxon>Oxalobacteraceae</taxon>
        <taxon>Telluria group</taxon>
        <taxon>Massilia</taxon>
    </lineage>
</organism>
<gene>
    <name evidence="1" type="primary">hcp</name>
    <name evidence="1" type="ORF">NX782_07520</name>
</gene>
<dbReference type="Proteomes" id="UP001205560">
    <property type="component" value="Unassembled WGS sequence"/>
</dbReference>
<evidence type="ECO:0000313" key="2">
    <source>
        <dbReference type="Proteomes" id="UP001205560"/>
    </source>
</evidence>
<dbReference type="InterPro" id="IPR009045">
    <property type="entry name" value="Zn_M74/Hedgehog-like"/>
</dbReference>
<dbReference type="SUPFAM" id="SSF55166">
    <property type="entry name" value="Hedgehog/DD-peptidase"/>
    <property type="match status" value="1"/>
</dbReference>
<comment type="caution">
    <text evidence="1">The sequence shown here is derived from an EMBL/GenBank/DDBJ whole genome shotgun (WGS) entry which is preliminary data.</text>
</comment>
<dbReference type="PANTHER" id="PTHR36152">
    <property type="entry name" value="CYTOPLASMIC PROTEIN-RELATED"/>
    <property type="match status" value="1"/>
</dbReference>
<proteinExistence type="predicted"/>
<dbReference type="NCBIfam" id="TIGR03344">
    <property type="entry name" value="VI_effect_Hcp1"/>
    <property type="match status" value="1"/>
</dbReference>
<accession>A0ABT2A4D3</accession>
<dbReference type="RefSeq" id="WP_258844819.1">
    <property type="nucleotide sequence ID" value="NZ_JANUGX010000006.1"/>
</dbReference>
<name>A0ABT2A4D3_9BURK</name>
<reference evidence="1 2" key="1">
    <citation type="submission" date="2022-08" db="EMBL/GenBank/DDBJ databases">
        <title>Reclassification of Massilia species as members of the genera Telluria, Duganella, Pseudoduganella, Mokoshia gen. nov. and Zemynaea gen. nov. using orthogonal and non-orthogonal genome-based approaches.</title>
        <authorList>
            <person name="Bowman J.P."/>
        </authorList>
    </citation>
    <scope>NUCLEOTIDE SEQUENCE [LARGE SCALE GENOMIC DNA]</scope>
    <source>
        <strain evidence="1 2">LMG 28164</strain>
    </source>
</reference>